<comment type="caution">
    <text evidence="4">The sequence shown here is derived from an EMBL/GenBank/DDBJ whole genome shotgun (WGS) entry which is preliminary data.</text>
</comment>
<organism evidence="4 5">
    <name type="scientific">Lacihabitans soyangensis</name>
    <dbReference type="NCBI Taxonomy" id="869394"/>
    <lineage>
        <taxon>Bacteria</taxon>
        <taxon>Pseudomonadati</taxon>
        <taxon>Bacteroidota</taxon>
        <taxon>Cytophagia</taxon>
        <taxon>Cytophagales</taxon>
        <taxon>Leadbetterellaceae</taxon>
        <taxon>Lacihabitans</taxon>
    </lineage>
</organism>
<keyword evidence="1" id="KW-0646">Protease inhibitor</keyword>
<keyword evidence="2" id="KW-0789">Thiol protease inhibitor</keyword>
<dbReference type="Proteomes" id="UP001204144">
    <property type="component" value="Unassembled WGS sequence"/>
</dbReference>
<evidence type="ECO:0000256" key="2">
    <source>
        <dbReference type="ARBA" id="ARBA00022704"/>
    </source>
</evidence>
<dbReference type="Pfam" id="PF09394">
    <property type="entry name" value="Inhibitor_I42"/>
    <property type="match status" value="1"/>
</dbReference>
<gene>
    <name evidence="4" type="ORF">EGI31_02490</name>
</gene>
<dbReference type="PANTHER" id="PTHR36530">
    <property type="entry name" value="INHIBITOR OF CYSTEINE PEPTIDASE"/>
    <property type="match status" value="1"/>
</dbReference>
<dbReference type="AlphaFoldDB" id="A0AAE3GYX7"/>
<evidence type="ECO:0000313" key="5">
    <source>
        <dbReference type="Proteomes" id="UP001204144"/>
    </source>
</evidence>
<evidence type="ECO:0000313" key="4">
    <source>
        <dbReference type="EMBL" id="MCP9761807.1"/>
    </source>
</evidence>
<protein>
    <recommendedName>
        <fullName evidence="3">Proteinase inhibitor I42 chagasin domain-containing protein</fullName>
    </recommendedName>
</protein>
<dbReference type="InterPro" id="IPR052781">
    <property type="entry name" value="Cys_protease_inhibitor_I42"/>
</dbReference>
<dbReference type="InterPro" id="IPR018990">
    <property type="entry name" value="Prot_inh_I42_chagasin"/>
</dbReference>
<dbReference type="EMBL" id="RJUF01000003">
    <property type="protein sequence ID" value="MCP9761807.1"/>
    <property type="molecule type" value="Genomic_DNA"/>
</dbReference>
<evidence type="ECO:0000256" key="1">
    <source>
        <dbReference type="ARBA" id="ARBA00022690"/>
    </source>
</evidence>
<sequence length="150" mass="16654">MHCSKHNKRHPSKAAMHCGSSITSRIAIITKTMKKNLSIALIIITTWSCQQKPKLMGTTIKVGESITHELEGNPSTGYTWQYKAENPEIVKITEEIVSENKDGMVGTPSKFKYKIEGASAGTAQIIFTYRRSWETDVPPAQSDTLTVNVE</sequence>
<reference evidence="4 5" key="1">
    <citation type="submission" date="2018-11" db="EMBL/GenBank/DDBJ databases">
        <title>Novel bacteria species description.</title>
        <authorList>
            <person name="Han J.-H."/>
        </authorList>
    </citation>
    <scope>NUCLEOTIDE SEQUENCE [LARGE SCALE GENOMIC DNA]</scope>
    <source>
        <strain evidence="4 5">KCTC23259</strain>
    </source>
</reference>
<keyword evidence="5" id="KW-1185">Reference proteome</keyword>
<feature type="domain" description="Proteinase inhibitor I42 chagasin" evidence="3">
    <location>
        <begin position="59"/>
        <end position="147"/>
    </location>
</feature>
<name>A0AAE3GYX7_9BACT</name>
<dbReference type="PANTHER" id="PTHR36530:SF1">
    <property type="entry name" value="AMOEBIASIN-1"/>
    <property type="match status" value="1"/>
</dbReference>
<proteinExistence type="predicted"/>
<dbReference type="InterPro" id="IPR036331">
    <property type="entry name" value="Chagasin-like_sf"/>
</dbReference>
<dbReference type="GO" id="GO:0004869">
    <property type="term" value="F:cysteine-type endopeptidase inhibitor activity"/>
    <property type="evidence" value="ECO:0007669"/>
    <property type="project" value="UniProtKB-KW"/>
</dbReference>
<evidence type="ECO:0000259" key="3">
    <source>
        <dbReference type="Pfam" id="PF09394"/>
    </source>
</evidence>
<dbReference type="Gene3D" id="2.60.40.2020">
    <property type="match status" value="1"/>
</dbReference>
<dbReference type="SUPFAM" id="SSF141066">
    <property type="entry name" value="ICP-like"/>
    <property type="match status" value="1"/>
</dbReference>
<accession>A0AAE3GYX7</accession>